<organism evidence="8 9">
    <name type="scientific">Rhodanobacter glycinis</name>
    <dbReference type="NCBI Taxonomy" id="582702"/>
    <lineage>
        <taxon>Bacteria</taxon>
        <taxon>Pseudomonadati</taxon>
        <taxon>Pseudomonadota</taxon>
        <taxon>Gammaproteobacteria</taxon>
        <taxon>Lysobacterales</taxon>
        <taxon>Rhodanobacteraceae</taxon>
        <taxon>Rhodanobacter</taxon>
    </lineage>
</organism>
<evidence type="ECO:0000256" key="1">
    <source>
        <dbReference type="ARBA" id="ARBA00005791"/>
    </source>
</evidence>
<dbReference type="OrthoDB" id="9780340at2"/>
<protein>
    <recommendedName>
        <fullName evidence="7">Thioredoxin domain-containing protein</fullName>
    </recommendedName>
</protein>
<dbReference type="GO" id="GO:0016491">
    <property type="term" value="F:oxidoreductase activity"/>
    <property type="evidence" value="ECO:0007669"/>
    <property type="project" value="UniProtKB-KW"/>
</dbReference>
<comment type="similarity">
    <text evidence="1">Belongs to the thioredoxin family. DsbA subfamily.</text>
</comment>
<feature type="domain" description="Thioredoxin" evidence="7">
    <location>
        <begin position="22"/>
        <end position="219"/>
    </location>
</feature>
<evidence type="ECO:0000256" key="4">
    <source>
        <dbReference type="ARBA" id="ARBA00023157"/>
    </source>
</evidence>
<dbReference type="PROSITE" id="PS51257">
    <property type="entry name" value="PROKAR_LIPOPROTEIN"/>
    <property type="match status" value="1"/>
</dbReference>
<evidence type="ECO:0000256" key="6">
    <source>
        <dbReference type="SAM" id="SignalP"/>
    </source>
</evidence>
<dbReference type="AlphaFoldDB" id="A0A502CIB4"/>
<dbReference type="InterPro" id="IPR012336">
    <property type="entry name" value="Thioredoxin-like_fold"/>
</dbReference>
<keyword evidence="3" id="KW-0560">Oxidoreductase</keyword>
<keyword evidence="2 6" id="KW-0732">Signal</keyword>
<dbReference type="PANTHER" id="PTHR13887">
    <property type="entry name" value="GLUTATHIONE S-TRANSFERASE KAPPA"/>
    <property type="match status" value="1"/>
</dbReference>
<evidence type="ECO:0000313" key="8">
    <source>
        <dbReference type="EMBL" id="TPG11799.1"/>
    </source>
</evidence>
<feature type="signal peptide" evidence="6">
    <location>
        <begin position="1"/>
        <end position="29"/>
    </location>
</feature>
<dbReference type="EMBL" id="RCZO01000001">
    <property type="protein sequence ID" value="TPG11799.1"/>
    <property type="molecule type" value="Genomic_DNA"/>
</dbReference>
<dbReference type="PROSITE" id="PS51352">
    <property type="entry name" value="THIOREDOXIN_2"/>
    <property type="match status" value="1"/>
</dbReference>
<dbReference type="Gene3D" id="3.40.30.10">
    <property type="entry name" value="Glutaredoxin"/>
    <property type="match status" value="1"/>
</dbReference>
<name>A0A502CIB4_9GAMM</name>
<dbReference type="RefSeq" id="WP_140649464.1">
    <property type="nucleotide sequence ID" value="NZ_RCZB01000003.1"/>
</dbReference>
<evidence type="ECO:0000259" key="7">
    <source>
        <dbReference type="PROSITE" id="PS51352"/>
    </source>
</evidence>
<dbReference type="InterPro" id="IPR036249">
    <property type="entry name" value="Thioredoxin-like_sf"/>
</dbReference>
<evidence type="ECO:0000256" key="2">
    <source>
        <dbReference type="ARBA" id="ARBA00022729"/>
    </source>
</evidence>
<keyword evidence="5" id="KW-0676">Redox-active center</keyword>
<dbReference type="SUPFAM" id="SSF52833">
    <property type="entry name" value="Thioredoxin-like"/>
    <property type="match status" value="1"/>
</dbReference>
<accession>A0A502CIB4</accession>
<keyword evidence="4" id="KW-1015">Disulfide bond</keyword>
<gene>
    <name evidence="8" type="ORF">EAH88_04750</name>
</gene>
<feature type="chain" id="PRO_5030107315" description="Thioredoxin domain-containing protein" evidence="6">
    <location>
        <begin position="30"/>
        <end position="220"/>
    </location>
</feature>
<evidence type="ECO:0000256" key="5">
    <source>
        <dbReference type="ARBA" id="ARBA00023284"/>
    </source>
</evidence>
<evidence type="ECO:0000313" key="9">
    <source>
        <dbReference type="Proteomes" id="UP000319486"/>
    </source>
</evidence>
<proteinExistence type="inferred from homology"/>
<dbReference type="PANTHER" id="PTHR13887:SF14">
    <property type="entry name" value="DISULFIDE BOND FORMATION PROTEIN D"/>
    <property type="match status" value="1"/>
</dbReference>
<dbReference type="InterPro" id="IPR013766">
    <property type="entry name" value="Thioredoxin_domain"/>
</dbReference>
<comment type="caution">
    <text evidence="8">The sequence shown here is derived from an EMBL/GenBank/DDBJ whole genome shotgun (WGS) entry which is preliminary data.</text>
</comment>
<evidence type="ECO:0000256" key="3">
    <source>
        <dbReference type="ARBA" id="ARBA00023002"/>
    </source>
</evidence>
<keyword evidence="9" id="KW-1185">Reference proteome</keyword>
<reference evidence="8 9" key="1">
    <citation type="journal article" date="2019" name="Environ. Microbiol.">
        <title>Species interactions and distinct microbial communities in high Arctic permafrost affected cryosols are associated with the CH4 and CO2 gas fluxes.</title>
        <authorList>
            <person name="Altshuler I."/>
            <person name="Hamel J."/>
            <person name="Turney S."/>
            <person name="Magnuson E."/>
            <person name="Levesque R."/>
            <person name="Greer C."/>
            <person name="Whyte L.G."/>
        </authorList>
    </citation>
    <scope>NUCLEOTIDE SEQUENCE [LARGE SCALE GENOMIC DNA]</scope>
    <source>
        <strain evidence="8 9">S13Y</strain>
    </source>
</reference>
<dbReference type="Pfam" id="PF13462">
    <property type="entry name" value="Thioredoxin_4"/>
    <property type="match status" value="1"/>
</dbReference>
<dbReference type="Proteomes" id="UP000319486">
    <property type="component" value="Unassembled WGS sequence"/>
</dbReference>
<sequence length="220" mass="23431">MASKNLFQNIVTGALLACAAMVAVSMVHREFFTPAQDGILTGQHVANWKDLAANRTPATGTAASPVTILDFSDYECPFCKSLEGKLRTLAAQQPGVIKIVRYEFPLTLAHPHAYEAALAGKCAAKQGVVGAFQTVVYQNNAKLGTLNWRDLAASAQVPNLDQFASCIAQKELASEVDADMAQGQRLGFTSTPMLVINGDVVSGDQSKETLAALVKRYAKG</sequence>